<gene>
    <name evidence="1" type="ORF">WAK64_00855</name>
</gene>
<dbReference type="RefSeq" id="WP_336585029.1">
    <property type="nucleotide sequence ID" value="NZ_JBBAXC010000001.1"/>
</dbReference>
<protein>
    <recommendedName>
        <fullName evidence="3">Replication initiator A N-terminal domain-containing protein</fullName>
    </recommendedName>
</protein>
<evidence type="ECO:0008006" key="3">
    <source>
        <dbReference type="Google" id="ProtNLM"/>
    </source>
</evidence>
<proteinExistence type="predicted"/>
<keyword evidence="2" id="KW-1185">Reference proteome</keyword>
<comment type="caution">
    <text evidence="1">The sequence shown here is derived from an EMBL/GenBank/DDBJ whole genome shotgun (WGS) entry which is preliminary data.</text>
</comment>
<reference evidence="1 2" key="1">
    <citation type="journal article" date="2018" name="J. Microbiol.">
        <title>Bacillus spongiae sp. nov., isolated from sponge of Jeju Island.</title>
        <authorList>
            <person name="Lee G.E."/>
            <person name="Im W.T."/>
            <person name="Park J.S."/>
        </authorList>
    </citation>
    <scope>NUCLEOTIDE SEQUENCE [LARGE SCALE GENOMIC DNA]</scope>
    <source>
        <strain evidence="1 2">135PIL107-10</strain>
    </source>
</reference>
<evidence type="ECO:0000313" key="2">
    <source>
        <dbReference type="Proteomes" id="UP001312865"/>
    </source>
</evidence>
<evidence type="ECO:0000313" key="1">
    <source>
        <dbReference type="EMBL" id="MEI5905613.1"/>
    </source>
</evidence>
<name>A0ABU8H8K6_9BACI</name>
<sequence length="153" mass="17611">MAQAYIRTGNTRTGFSIVFHELFDLYHPYIGDKATMYYLYLLRFRNNERGGQAEGKSWKGRNSVVEKFQLSFSTLPLLDEILEASGLVTIERKPVGRGKDKIYYIVHDPSSREKFRESEGDMRESLSKLIDEDRPIKNLLGKEEGAKLTLEKG</sequence>
<organism evidence="1 2">
    <name type="scientific">Bacillus spongiae</name>
    <dbReference type="NCBI Taxonomy" id="2683610"/>
    <lineage>
        <taxon>Bacteria</taxon>
        <taxon>Bacillati</taxon>
        <taxon>Bacillota</taxon>
        <taxon>Bacilli</taxon>
        <taxon>Bacillales</taxon>
        <taxon>Bacillaceae</taxon>
        <taxon>Bacillus</taxon>
    </lineage>
</organism>
<accession>A0ABU8H8K6</accession>
<dbReference type="Proteomes" id="UP001312865">
    <property type="component" value="Unassembled WGS sequence"/>
</dbReference>
<dbReference type="EMBL" id="JBBAXC010000001">
    <property type="protein sequence ID" value="MEI5905613.1"/>
    <property type="molecule type" value="Genomic_DNA"/>
</dbReference>